<protein>
    <submittedName>
        <fullName evidence="1">Uncharacterized protein</fullName>
    </submittedName>
</protein>
<dbReference type="AlphaFoldDB" id="A0A4Q0VC20"/>
<evidence type="ECO:0000313" key="1">
    <source>
        <dbReference type="EMBL" id="RXI49103.1"/>
    </source>
</evidence>
<organism evidence="1 2">
    <name type="scientific">Clostridium tetani</name>
    <dbReference type="NCBI Taxonomy" id="1513"/>
    <lineage>
        <taxon>Bacteria</taxon>
        <taxon>Bacillati</taxon>
        <taxon>Bacillota</taxon>
        <taxon>Clostridia</taxon>
        <taxon>Eubacteriales</taxon>
        <taxon>Clostridiaceae</taxon>
        <taxon>Clostridium</taxon>
    </lineage>
</organism>
<proteinExistence type="predicted"/>
<gene>
    <name evidence="1" type="ORF">DP130_06745</name>
</gene>
<dbReference type="RefSeq" id="WP_129030298.1">
    <property type="nucleotide sequence ID" value="NZ_QMAP01000005.1"/>
</dbReference>
<evidence type="ECO:0000313" key="2">
    <source>
        <dbReference type="Proteomes" id="UP000290921"/>
    </source>
</evidence>
<comment type="caution">
    <text evidence="1">The sequence shown here is derived from an EMBL/GenBank/DDBJ whole genome shotgun (WGS) entry which is preliminary data.</text>
</comment>
<reference evidence="1 2" key="1">
    <citation type="submission" date="2018-06" db="EMBL/GenBank/DDBJ databases">
        <title>Genome conservation of Clostridium tetani.</title>
        <authorList>
            <person name="Bruggemann H."/>
            <person name="Popoff M.R."/>
        </authorList>
    </citation>
    <scope>NUCLEOTIDE SEQUENCE [LARGE SCALE GENOMIC DNA]</scope>
    <source>
        <strain evidence="1 2">2017.061</strain>
    </source>
</reference>
<dbReference type="EMBL" id="QMAP01000005">
    <property type="protein sequence ID" value="RXI49103.1"/>
    <property type="molecule type" value="Genomic_DNA"/>
</dbReference>
<accession>A0A4Q0VC20</accession>
<sequence length="124" mass="15571">MYNCCWPYMPYMDMCDDSDLERMYPEIYRRVYPMVIVHCDRIERQYGWMCCPSNESLNNACEDIYENIKDCLDEIYAKDDDKCYRQFDFGRRRSLNDLFRILLIRELLGRRRRRRRRRRPGFRY</sequence>
<name>A0A4Q0VC20_CLOTA</name>
<dbReference type="Proteomes" id="UP000290921">
    <property type="component" value="Unassembled WGS sequence"/>
</dbReference>